<dbReference type="PROSITE" id="PS50883">
    <property type="entry name" value="EAL"/>
    <property type="match status" value="1"/>
</dbReference>
<sequence length="526" mass="58188">MIWRRNPPGGRNDSKRQGIGDKALASTLPIVLAYGVLGAAWIALSDLALETFVGGDPERLSRLQSYKGWGFIAVTSILLFALAYRGFRRITRLQELDPQTNLLRHSLFSSHLDKTLQRSSREQFPVLVLYMDIDRFNDLAIEIGQPAADAFLSLLGDHLRNEHSADTLLSRLGFDEFGLAIPLREAAAGDSQQQAARLQRVFNEATRKAELELTCSIGAALSPDDGTRANQLVSAAGQALRAARLNGPARISYFNKALAKRERDKQALLSGLKQAIAHGGLSLVYQPQVRLSDLAITGCEVLVRWHCPIRGTVSPSRFIALAEQHLLIAPITELVMSTALKELQTANLLGSQLPRVSMNISALEFTARNFRHRMEELLKRHDALRPYLQLEITESAALEDVATTIAHISELRHSGVRFSIDDFGTGYSGLAMLRDLPVDELKIDRTFVADMESQERSAAIVRAITRLADNFDLTVVAEGVETASQLEQLRQSHCAEGQGWLFARPLPIAELVDFLRQHREQPPPTG</sequence>
<reference evidence="4" key="1">
    <citation type="submission" date="2021-02" db="EMBL/GenBank/DDBJ databases">
        <title>PHA producing bacteria isolated from coastal sediment in Guangdong, Shenzhen.</title>
        <authorList>
            <person name="Zheng W."/>
            <person name="Yu S."/>
            <person name="Huang Y."/>
        </authorList>
    </citation>
    <scope>NUCLEOTIDE SEQUENCE</scope>
    <source>
        <strain evidence="4">TN14-10</strain>
    </source>
</reference>
<proteinExistence type="predicted"/>
<dbReference type="CDD" id="cd01948">
    <property type="entry name" value="EAL"/>
    <property type="match status" value="1"/>
</dbReference>
<dbReference type="PANTHER" id="PTHR33121:SF19">
    <property type="entry name" value="CYCLIC DI-GMP PHOSPHODIESTERASE PA2567"/>
    <property type="match status" value="1"/>
</dbReference>
<dbReference type="SUPFAM" id="SSF141868">
    <property type="entry name" value="EAL domain-like"/>
    <property type="match status" value="1"/>
</dbReference>
<dbReference type="InterPro" id="IPR043128">
    <property type="entry name" value="Rev_trsase/Diguanyl_cyclase"/>
</dbReference>
<dbReference type="AlphaFoldDB" id="A0A939IHM8"/>
<dbReference type="Proteomes" id="UP000664303">
    <property type="component" value="Unassembled WGS sequence"/>
</dbReference>
<dbReference type="PROSITE" id="PS50887">
    <property type="entry name" value="GGDEF"/>
    <property type="match status" value="1"/>
</dbReference>
<protein>
    <submittedName>
        <fullName evidence="4">Bifunctional diguanylate cyclase/phosphodiesterase</fullName>
    </submittedName>
</protein>
<dbReference type="RefSeq" id="WP_206559130.1">
    <property type="nucleotide sequence ID" value="NZ_JAFKCZ010000003.1"/>
</dbReference>
<dbReference type="NCBIfam" id="TIGR00254">
    <property type="entry name" value="GGDEF"/>
    <property type="match status" value="1"/>
</dbReference>
<keyword evidence="1" id="KW-0472">Membrane</keyword>
<dbReference type="SUPFAM" id="SSF55073">
    <property type="entry name" value="Nucleotide cyclase"/>
    <property type="match status" value="1"/>
</dbReference>
<dbReference type="CDD" id="cd01949">
    <property type="entry name" value="GGDEF"/>
    <property type="match status" value="1"/>
</dbReference>
<dbReference type="InterPro" id="IPR035919">
    <property type="entry name" value="EAL_sf"/>
</dbReference>
<dbReference type="SMART" id="SM00052">
    <property type="entry name" value="EAL"/>
    <property type="match status" value="1"/>
</dbReference>
<keyword evidence="1" id="KW-0812">Transmembrane</keyword>
<evidence type="ECO:0000313" key="4">
    <source>
        <dbReference type="EMBL" id="MBN7795674.1"/>
    </source>
</evidence>
<feature type="domain" description="GGDEF" evidence="3">
    <location>
        <begin position="124"/>
        <end position="256"/>
    </location>
</feature>
<keyword evidence="5" id="KW-1185">Reference proteome</keyword>
<feature type="transmembrane region" description="Helical" evidence="1">
    <location>
        <begin position="23"/>
        <end position="44"/>
    </location>
</feature>
<comment type="caution">
    <text evidence="4">The sequence shown here is derived from an EMBL/GenBank/DDBJ whole genome shotgun (WGS) entry which is preliminary data.</text>
</comment>
<dbReference type="Gene3D" id="3.30.70.270">
    <property type="match status" value="1"/>
</dbReference>
<evidence type="ECO:0000313" key="5">
    <source>
        <dbReference type="Proteomes" id="UP000664303"/>
    </source>
</evidence>
<dbReference type="Pfam" id="PF00990">
    <property type="entry name" value="GGDEF"/>
    <property type="match status" value="1"/>
</dbReference>
<name>A0A939IHM8_9GAMM</name>
<dbReference type="GO" id="GO:0071111">
    <property type="term" value="F:cyclic-guanylate-specific phosphodiesterase activity"/>
    <property type="evidence" value="ECO:0007669"/>
    <property type="project" value="InterPro"/>
</dbReference>
<feature type="domain" description="EAL" evidence="2">
    <location>
        <begin position="265"/>
        <end position="519"/>
    </location>
</feature>
<dbReference type="PANTHER" id="PTHR33121">
    <property type="entry name" value="CYCLIC DI-GMP PHOSPHODIESTERASE PDEF"/>
    <property type="match status" value="1"/>
</dbReference>
<accession>A0A939IHM8</accession>
<evidence type="ECO:0000259" key="3">
    <source>
        <dbReference type="PROSITE" id="PS50887"/>
    </source>
</evidence>
<dbReference type="InterPro" id="IPR001633">
    <property type="entry name" value="EAL_dom"/>
</dbReference>
<dbReference type="InterPro" id="IPR050706">
    <property type="entry name" value="Cyclic-di-GMP_PDE-like"/>
</dbReference>
<feature type="transmembrane region" description="Helical" evidence="1">
    <location>
        <begin position="64"/>
        <end position="84"/>
    </location>
</feature>
<dbReference type="SMART" id="SM00267">
    <property type="entry name" value="GGDEF"/>
    <property type="match status" value="1"/>
</dbReference>
<evidence type="ECO:0000256" key="1">
    <source>
        <dbReference type="SAM" id="Phobius"/>
    </source>
</evidence>
<organism evidence="4 5">
    <name type="scientific">Parahaliea mediterranea</name>
    <dbReference type="NCBI Taxonomy" id="651086"/>
    <lineage>
        <taxon>Bacteria</taxon>
        <taxon>Pseudomonadati</taxon>
        <taxon>Pseudomonadota</taxon>
        <taxon>Gammaproteobacteria</taxon>
        <taxon>Cellvibrionales</taxon>
        <taxon>Halieaceae</taxon>
        <taxon>Parahaliea</taxon>
    </lineage>
</organism>
<evidence type="ECO:0000259" key="2">
    <source>
        <dbReference type="PROSITE" id="PS50883"/>
    </source>
</evidence>
<gene>
    <name evidence="4" type="ORF">JYP50_03675</name>
</gene>
<dbReference type="InterPro" id="IPR029787">
    <property type="entry name" value="Nucleotide_cyclase"/>
</dbReference>
<dbReference type="EMBL" id="JAFKCZ010000003">
    <property type="protein sequence ID" value="MBN7795674.1"/>
    <property type="molecule type" value="Genomic_DNA"/>
</dbReference>
<dbReference type="Gene3D" id="3.20.20.450">
    <property type="entry name" value="EAL domain"/>
    <property type="match status" value="1"/>
</dbReference>
<dbReference type="Pfam" id="PF00563">
    <property type="entry name" value="EAL"/>
    <property type="match status" value="1"/>
</dbReference>
<dbReference type="InterPro" id="IPR000160">
    <property type="entry name" value="GGDEF_dom"/>
</dbReference>
<keyword evidence="1" id="KW-1133">Transmembrane helix</keyword>